<evidence type="ECO:0000313" key="14">
    <source>
        <dbReference type="Proteomes" id="UP000515121"/>
    </source>
</evidence>
<reference evidence="15" key="1">
    <citation type="submission" date="2025-08" db="UniProtKB">
        <authorList>
            <consortium name="RefSeq"/>
        </authorList>
    </citation>
    <scope>IDENTIFICATION</scope>
    <source>
        <tissue evidence="15">Fruit stalk</tissue>
    </source>
</reference>
<evidence type="ECO:0000313" key="15">
    <source>
        <dbReference type="RefSeq" id="XP_022742812.1"/>
    </source>
</evidence>
<proteinExistence type="inferred from homology"/>
<evidence type="ECO:0000256" key="7">
    <source>
        <dbReference type="ARBA" id="ARBA00022777"/>
    </source>
</evidence>
<dbReference type="OrthoDB" id="4062651at2759"/>
<evidence type="ECO:0000256" key="10">
    <source>
        <dbReference type="ARBA" id="ARBA00023288"/>
    </source>
</evidence>
<evidence type="ECO:0000256" key="9">
    <source>
        <dbReference type="ARBA" id="ARBA00023136"/>
    </source>
</evidence>
<keyword evidence="7 15" id="KW-0418">Kinase</keyword>
<dbReference type="AlphaFoldDB" id="A0A6P5YR49"/>
<evidence type="ECO:0000256" key="11">
    <source>
        <dbReference type="PROSITE-ProRule" id="PRU10141"/>
    </source>
</evidence>
<dbReference type="CDD" id="cd14066">
    <property type="entry name" value="STKc_IRAK"/>
    <property type="match status" value="1"/>
</dbReference>
<evidence type="ECO:0000256" key="12">
    <source>
        <dbReference type="SAM" id="MobiDB-lite"/>
    </source>
</evidence>
<keyword evidence="6 11" id="KW-0547">Nucleotide-binding</keyword>
<sequence>MNCFPCFSSQKSKKETGKRDHDSSFHELIQSRAPENMEAEHGNIAAQRFTFRELAAATKNFRQECLLGEGGFGRVYKGTLQATGQVVAVKQLDRNSIQGNREFLVEVAQLSLLQHPNLVSLIGYCADGDQRLLVFEFMPGGSVEDHLLDMKTEGKPLDWITRMKIAYGSAQALEYLHDKANPPVIYRDLKSSNVLLDEQFNPKLSDIGLDKLGPSAEKMPMQSRTMGTYGYSAPEYSRSGKLTTGADVYSFGVVLLELITGRRAIDTTKPVDEQNLVAWAQPIFREPKRFPEMADPLLKKRFPERGLNQAVAIAAMCLQDEAAARPLMSDVMTALSFLSMATEENSIPRTLPAAISSKLHCISSKLQFLECGNEGKLKEQDCSVRDADSDSESDSDKGSVYSSRSGSVNTHEESALTHDHSRRSTDGSASFREESSKGSHKESTFLSHQDSKKSAFSSSHKSSRKSQENDPYSSSSDSADESSSSHKRSSKKLLVGSSYESQKGSKKSTDGSVSSGRKSSRKSKEGSVSLSRKSSRKSQHGNYNTSRALHDESNSSGSSRKSPQQQ</sequence>
<evidence type="ECO:0000256" key="4">
    <source>
        <dbReference type="ARBA" id="ARBA00022527"/>
    </source>
</evidence>
<organism evidence="14 15">
    <name type="scientific">Durio zibethinus</name>
    <name type="common">Durian</name>
    <dbReference type="NCBI Taxonomy" id="66656"/>
    <lineage>
        <taxon>Eukaryota</taxon>
        <taxon>Viridiplantae</taxon>
        <taxon>Streptophyta</taxon>
        <taxon>Embryophyta</taxon>
        <taxon>Tracheophyta</taxon>
        <taxon>Spermatophyta</taxon>
        <taxon>Magnoliopsida</taxon>
        <taxon>eudicotyledons</taxon>
        <taxon>Gunneridae</taxon>
        <taxon>Pentapetalae</taxon>
        <taxon>rosids</taxon>
        <taxon>malvids</taxon>
        <taxon>Malvales</taxon>
        <taxon>Malvaceae</taxon>
        <taxon>Helicteroideae</taxon>
        <taxon>Durio</taxon>
    </lineage>
</organism>
<keyword evidence="3" id="KW-1003">Cell membrane</keyword>
<dbReference type="Pfam" id="PF00069">
    <property type="entry name" value="Pkinase"/>
    <property type="match status" value="1"/>
</dbReference>
<comment type="similarity">
    <text evidence="2">Belongs to the protein kinase superfamily. Ser/Thr protein kinase family.</text>
</comment>
<feature type="compositionally biased region" description="Polar residues" evidence="12">
    <location>
        <begin position="400"/>
        <end position="409"/>
    </location>
</feature>
<dbReference type="SMART" id="SM00220">
    <property type="entry name" value="S_TKc"/>
    <property type="match status" value="1"/>
</dbReference>
<dbReference type="GO" id="GO:0005886">
    <property type="term" value="C:plasma membrane"/>
    <property type="evidence" value="ECO:0007669"/>
    <property type="project" value="UniProtKB-SubCell"/>
</dbReference>
<dbReference type="PANTHER" id="PTHR47985">
    <property type="entry name" value="OS07G0668900 PROTEIN"/>
    <property type="match status" value="1"/>
</dbReference>
<evidence type="ECO:0000256" key="2">
    <source>
        <dbReference type="ARBA" id="ARBA00008684"/>
    </source>
</evidence>
<gene>
    <name evidence="15" type="primary">LOC111293985</name>
</gene>
<dbReference type="FunFam" id="3.30.200.20:FF:000266">
    <property type="entry name" value="probable serine/threonine-protein kinase RLCKVII"/>
    <property type="match status" value="1"/>
</dbReference>
<dbReference type="PANTHER" id="PTHR47985:SF32">
    <property type="entry name" value="RECEPTOR-LIKE KINASE LIP2"/>
    <property type="match status" value="1"/>
</dbReference>
<dbReference type="InterPro" id="IPR011009">
    <property type="entry name" value="Kinase-like_dom_sf"/>
</dbReference>
<feature type="compositionally biased region" description="Basic and acidic residues" evidence="12">
    <location>
        <begin position="12"/>
        <end position="25"/>
    </location>
</feature>
<dbReference type="GO" id="GO:0005524">
    <property type="term" value="F:ATP binding"/>
    <property type="evidence" value="ECO:0007669"/>
    <property type="project" value="UniProtKB-UniRule"/>
</dbReference>
<dbReference type="KEGG" id="dzi:111293985"/>
<dbReference type="InterPro" id="IPR008271">
    <property type="entry name" value="Ser/Thr_kinase_AS"/>
</dbReference>
<protein>
    <submittedName>
        <fullName evidence="15">Probable serine/threonine-protein kinase PBL25</fullName>
    </submittedName>
</protein>
<keyword evidence="4" id="KW-0723">Serine/threonine-protein kinase</keyword>
<dbReference type="GeneID" id="111293985"/>
<feature type="binding site" evidence="11">
    <location>
        <position position="90"/>
    </location>
    <ligand>
        <name>ATP</name>
        <dbReference type="ChEBI" id="CHEBI:30616"/>
    </ligand>
</feature>
<dbReference type="PROSITE" id="PS50011">
    <property type="entry name" value="PROTEIN_KINASE_DOM"/>
    <property type="match status" value="1"/>
</dbReference>
<evidence type="ECO:0000259" key="13">
    <source>
        <dbReference type="PROSITE" id="PS50011"/>
    </source>
</evidence>
<evidence type="ECO:0000256" key="5">
    <source>
        <dbReference type="ARBA" id="ARBA00022679"/>
    </source>
</evidence>
<dbReference type="GO" id="GO:0090404">
    <property type="term" value="C:pollen tube tip"/>
    <property type="evidence" value="ECO:0007669"/>
    <property type="project" value="UniProtKB-ARBA"/>
</dbReference>
<dbReference type="RefSeq" id="XP_022742812.1">
    <property type="nucleotide sequence ID" value="XM_022887077.1"/>
</dbReference>
<evidence type="ECO:0000256" key="8">
    <source>
        <dbReference type="ARBA" id="ARBA00022840"/>
    </source>
</evidence>
<feature type="compositionally biased region" description="Basic and acidic residues" evidence="12">
    <location>
        <begin position="379"/>
        <end position="388"/>
    </location>
</feature>
<dbReference type="Gene3D" id="3.30.200.20">
    <property type="entry name" value="Phosphorylase Kinase, domain 1"/>
    <property type="match status" value="1"/>
</dbReference>
<keyword evidence="8 11" id="KW-0067">ATP-binding</keyword>
<comment type="subcellular location">
    <subcellularLocation>
        <location evidence="1">Cell membrane</location>
        <topology evidence="1">Lipid-anchor</topology>
    </subcellularLocation>
</comment>
<dbReference type="InterPro" id="IPR017441">
    <property type="entry name" value="Protein_kinase_ATP_BS"/>
</dbReference>
<dbReference type="SUPFAM" id="SSF56112">
    <property type="entry name" value="Protein kinase-like (PK-like)"/>
    <property type="match status" value="1"/>
</dbReference>
<dbReference type="GO" id="GO:0004674">
    <property type="term" value="F:protein serine/threonine kinase activity"/>
    <property type="evidence" value="ECO:0007669"/>
    <property type="project" value="UniProtKB-KW"/>
</dbReference>
<dbReference type="Proteomes" id="UP000515121">
    <property type="component" value="Unplaced"/>
</dbReference>
<feature type="domain" description="Protein kinase" evidence="13">
    <location>
        <begin position="61"/>
        <end position="338"/>
    </location>
</feature>
<dbReference type="InterPro" id="IPR000719">
    <property type="entry name" value="Prot_kinase_dom"/>
</dbReference>
<dbReference type="GO" id="GO:0010183">
    <property type="term" value="P:pollen tube guidance"/>
    <property type="evidence" value="ECO:0007669"/>
    <property type="project" value="UniProtKB-ARBA"/>
</dbReference>
<keyword evidence="5" id="KW-0808">Transferase</keyword>
<keyword evidence="14" id="KW-1185">Reference proteome</keyword>
<feature type="compositionally biased region" description="Basic and acidic residues" evidence="12">
    <location>
        <begin position="410"/>
        <end position="453"/>
    </location>
</feature>
<name>A0A6P5YR49_DURZI</name>
<dbReference type="PROSITE" id="PS00107">
    <property type="entry name" value="PROTEIN_KINASE_ATP"/>
    <property type="match status" value="1"/>
</dbReference>
<dbReference type="PROSITE" id="PS00108">
    <property type="entry name" value="PROTEIN_KINASE_ST"/>
    <property type="match status" value="1"/>
</dbReference>
<dbReference type="FunFam" id="1.10.510.10:FF:000032">
    <property type="entry name" value="Serine/threonine-protein kinase PBS1"/>
    <property type="match status" value="1"/>
</dbReference>
<feature type="region of interest" description="Disordered" evidence="12">
    <location>
        <begin position="1"/>
        <end position="25"/>
    </location>
</feature>
<accession>A0A6P5YR49</accession>
<keyword evidence="9" id="KW-0472">Membrane</keyword>
<evidence type="ECO:0000256" key="1">
    <source>
        <dbReference type="ARBA" id="ARBA00004193"/>
    </source>
</evidence>
<feature type="region of interest" description="Disordered" evidence="12">
    <location>
        <begin position="379"/>
        <end position="566"/>
    </location>
</feature>
<evidence type="ECO:0000256" key="3">
    <source>
        <dbReference type="ARBA" id="ARBA00022475"/>
    </source>
</evidence>
<evidence type="ECO:0000256" key="6">
    <source>
        <dbReference type="ARBA" id="ARBA00022741"/>
    </source>
</evidence>
<keyword evidence="10" id="KW-0449">Lipoprotein</keyword>
<feature type="compositionally biased region" description="Polar residues" evidence="12">
    <location>
        <begin position="554"/>
        <end position="566"/>
    </location>
</feature>
<dbReference type="Gene3D" id="1.10.510.10">
    <property type="entry name" value="Transferase(Phosphotransferase) domain 1"/>
    <property type="match status" value="1"/>
</dbReference>